<evidence type="ECO:0000256" key="3">
    <source>
        <dbReference type="ARBA" id="ARBA00022692"/>
    </source>
</evidence>
<keyword evidence="5 6" id="KW-0472">Membrane</keyword>
<dbReference type="PANTHER" id="PTHR30250:SF26">
    <property type="entry name" value="PSMA PROTEIN"/>
    <property type="match status" value="1"/>
</dbReference>
<comment type="subcellular location">
    <subcellularLocation>
        <location evidence="1">Cell membrane</location>
        <topology evidence="1">Multi-pass membrane protein</topology>
    </subcellularLocation>
</comment>
<evidence type="ECO:0000256" key="4">
    <source>
        <dbReference type="ARBA" id="ARBA00022989"/>
    </source>
</evidence>
<feature type="transmembrane region" description="Helical" evidence="6">
    <location>
        <begin position="342"/>
        <end position="366"/>
    </location>
</feature>
<proteinExistence type="predicted"/>
<feature type="transmembrane region" description="Helical" evidence="6">
    <location>
        <begin position="463"/>
        <end position="487"/>
    </location>
</feature>
<name>A0ABQ5MGW1_9FLAO</name>
<feature type="transmembrane region" description="Helical" evidence="6">
    <location>
        <begin position="127"/>
        <end position="148"/>
    </location>
</feature>
<evidence type="ECO:0000256" key="5">
    <source>
        <dbReference type="ARBA" id="ARBA00023136"/>
    </source>
</evidence>
<gene>
    <name evidence="7" type="ORF">Y10_10210</name>
</gene>
<evidence type="ECO:0000313" key="8">
    <source>
        <dbReference type="Proteomes" id="UP001143543"/>
    </source>
</evidence>
<sequence length="511" mass="56397">MSTANRIIKNTGFLYARMAITIFISLYSTRLILEALGADEFGIFNVVGGSITMLLFLNNAMTAASQRFMSYVLGEDKLEKLKSVFVSSLLIHLIVGLLIVVILEVGGMFLFDGVLKIPPESISAAKFIYQVLIISTFFNIISVPYDAVINAHENMFLVAILGISQAFFRLFIALFLMYSHGGLKVYGVLMASMAIILMLIKRIYCHINYDAISYKIKNYFSKDLFYEMIGYAGWNILQSSSRVLSIQGMSIVLNSNFGVLVNAAQGIANQVNGQLNSFSTTMLQALNPVIVKSEGAKKRDTMLKTSIAGSKLSFFLFAVLAIPFIVEADYILGVWLKKVPEFAVIFCRLILLVTAIRQITITLNTAIASTGRIKNSSIVEAIVMVMLLPVSILLFWAGGKEYVIYLVLIGVEVCIGASRIWFAHKYCGLGIGFFVRNVVLVQSLIFITTITLTYFVSGLFVEGFIRLIISGAVSSVMMIFLTLFLAFSAEERGSIKKVINSLVNKVKGGKK</sequence>
<evidence type="ECO:0000256" key="6">
    <source>
        <dbReference type="SAM" id="Phobius"/>
    </source>
</evidence>
<feature type="transmembrane region" description="Helical" evidence="6">
    <location>
        <begin position="41"/>
        <end position="63"/>
    </location>
</feature>
<feature type="transmembrane region" description="Helical" evidence="6">
    <location>
        <begin position="12"/>
        <end position="29"/>
    </location>
</feature>
<dbReference type="RefSeq" id="WP_281764287.1">
    <property type="nucleotide sequence ID" value="NZ_BRVO01000001.1"/>
</dbReference>
<organism evidence="7 8">
    <name type="scientific">Neptunitalea lumnitzerae</name>
    <dbReference type="NCBI Taxonomy" id="2965509"/>
    <lineage>
        <taxon>Bacteria</taxon>
        <taxon>Pseudomonadati</taxon>
        <taxon>Bacteroidota</taxon>
        <taxon>Flavobacteriia</taxon>
        <taxon>Flavobacteriales</taxon>
        <taxon>Flavobacteriaceae</taxon>
        <taxon>Neptunitalea</taxon>
    </lineage>
</organism>
<feature type="transmembrane region" description="Helical" evidence="6">
    <location>
        <begin position="402"/>
        <end position="422"/>
    </location>
</feature>
<protein>
    <recommendedName>
        <fullName evidence="9">Na+-driven multidrug efflux pump</fullName>
    </recommendedName>
</protein>
<accession>A0ABQ5MGW1</accession>
<feature type="transmembrane region" description="Helical" evidence="6">
    <location>
        <begin position="155"/>
        <end position="177"/>
    </location>
</feature>
<feature type="transmembrane region" description="Helical" evidence="6">
    <location>
        <begin position="434"/>
        <end position="457"/>
    </location>
</feature>
<evidence type="ECO:0000313" key="7">
    <source>
        <dbReference type="EMBL" id="GLB48653.1"/>
    </source>
</evidence>
<comment type="caution">
    <text evidence="7">The sequence shown here is derived from an EMBL/GenBank/DDBJ whole genome shotgun (WGS) entry which is preliminary data.</text>
</comment>
<feature type="transmembrane region" description="Helical" evidence="6">
    <location>
        <begin position="312"/>
        <end position="336"/>
    </location>
</feature>
<dbReference type="PANTHER" id="PTHR30250">
    <property type="entry name" value="PST FAMILY PREDICTED COLANIC ACID TRANSPORTER"/>
    <property type="match status" value="1"/>
</dbReference>
<dbReference type="InterPro" id="IPR050833">
    <property type="entry name" value="Poly_Biosynth_Transport"/>
</dbReference>
<evidence type="ECO:0000256" key="1">
    <source>
        <dbReference type="ARBA" id="ARBA00004651"/>
    </source>
</evidence>
<feature type="transmembrane region" description="Helical" evidence="6">
    <location>
        <begin position="183"/>
        <end position="200"/>
    </location>
</feature>
<feature type="transmembrane region" description="Helical" evidence="6">
    <location>
        <begin position="84"/>
        <end position="107"/>
    </location>
</feature>
<keyword evidence="4 6" id="KW-1133">Transmembrane helix</keyword>
<keyword evidence="3 6" id="KW-0812">Transmembrane</keyword>
<feature type="transmembrane region" description="Helical" evidence="6">
    <location>
        <begin position="378"/>
        <end position="396"/>
    </location>
</feature>
<evidence type="ECO:0000256" key="2">
    <source>
        <dbReference type="ARBA" id="ARBA00022475"/>
    </source>
</evidence>
<reference evidence="7" key="1">
    <citation type="submission" date="2022-07" db="EMBL/GenBank/DDBJ databases">
        <title>Taxonomy of Novel Oxalotrophic and Methylotrophic Bacteria.</title>
        <authorList>
            <person name="Sahin N."/>
            <person name="Tani A."/>
        </authorList>
    </citation>
    <scope>NUCLEOTIDE SEQUENCE</scope>
    <source>
        <strain evidence="7">Y10</strain>
    </source>
</reference>
<dbReference type="EMBL" id="BRVO01000001">
    <property type="protein sequence ID" value="GLB48653.1"/>
    <property type="molecule type" value="Genomic_DNA"/>
</dbReference>
<evidence type="ECO:0008006" key="9">
    <source>
        <dbReference type="Google" id="ProtNLM"/>
    </source>
</evidence>
<dbReference type="CDD" id="cd12082">
    <property type="entry name" value="MATE_like"/>
    <property type="match status" value="1"/>
</dbReference>
<dbReference type="Proteomes" id="UP001143543">
    <property type="component" value="Unassembled WGS sequence"/>
</dbReference>
<keyword evidence="8" id="KW-1185">Reference proteome</keyword>
<keyword evidence="2" id="KW-1003">Cell membrane</keyword>